<evidence type="ECO:0000256" key="9">
    <source>
        <dbReference type="RuleBase" id="RU363032"/>
    </source>
</evidence>
<dbReference type="InterPro" id="IPR035906">
    <property type="entry name" value="MetI-like_sf"/>
</dbReference>
<dbReference type="Proteomes" id="UP001166304">
    <property type="component" value="Unassembled WGS sequence"/>
</dbReference>
<dbReference type="Gene3D" id="1.10.3720.10">
    <property type="entry name" value="MetI-like"/>
    <property type="match status" value="1"/>
</dbReference>
<evidence type="ECO:0000313" key="12">
    <source>
        <dbReference type="Proteomes" id="UP001166304"/>
    </source>
</evidence>
<reference evidence="11" key="1">
    <citation type="submission" date="2021-06" db="EMBL/GenBank/DDBJ databases">
        <title>New haloarchaea isolates fom saline soil.</title>
        <authorList>
            <person name="Duran-Viseras A."/>
            <person name="Sanchez-Porro C.S."/>
            <person name="Ventosa A."/>
        </authorList>
    </citation>
    <scope>NUCLEOTIDE SEQUENCE</scope>
    <source>
        <strain evidence="11">JCM 18369</strain>
    </source>
</reference>
<evidence type="ECO:0000256" key="5">
    <source>
        <dbReference type="ARBA" id="ARBA00022505"/>
    </source>
</evidence>
<accession>A0AA41KJ26</accession>
<keyword evidence="5" id="KW-0500">Molybdenum</keyword>
<proteinExistence type="inferred from homology"/>
<organism evidence="11 12">
    <name type="scientific">Haloarcula salina</name>
    <dbReference type="NCBI Taxonomy" id="1429914"/>
    <lineage>
        <taxon>Archaea</taxon>
        <taxon>Methanobacteriati</taxon>
        <taxon>Methanobacteriota</taxon>
        <taxon>Stenosarchaea group</taxon>
        <taxon>Halobacteria</taxon>
        <taxon>Halobacteriales</taxon>
        <taxon>Haloarculaceae</taxon>
        <taxon>Haloarcula</taxon>
    </lineage>
</organism>
<evidence type="ECO:0000256" key="1">
    <source>
        <dbReference type="ARBA" id="ARBA00004651"/>
    </source>
</evidence>
<evidence type="ECO:0000256" key="8">
    <source>
        <dbReference type="ARBA" id="ARBA00023136"/>
    </source>
</evidence>
<dbReference type="InterPro" id="IPR000515">
    <property type="entry name" value="MetI-like"/>
</dbReference>
<feature type="transmembrane region" description="Helical" evidence="9">
    <location>
        <begin position="63"/>
        <end position="88"/>
    </location>
</feature>
<keyword evidence="3 9" id="KW-0813">Transport</keyword>
<keyword evidence="8 9" id="KW-0472">Membrane</keyword>
<keyword evidence="7 9" id="KW-1133">Transmembrane helix</keyword>
<feature type="transmembrane region" description="Helical" evidence="9">
    <location>
        <begin position="195"/>
        <end position="219"/>
    </location>
</feature>
<feature type="transmembrane region" description="Helical" evidence="9">
    <location>
        <begin position="95"/>
        <end position="119"/>
    </location>
</feature>
<evidence type="ECO:0000313" key="11">
    <source>
        <dbReference type="EMBL" id="MBV0903431.1"/>
    </source>
</evidence>
<sequence length="267" mass="27425">MSRTHSRGEAPSAHGGAGVRELVPVLGAVLLLYFVVPVAVLVVTYSPTALATSLTDAYVVDAAVTSLVAALCSTAIAVAFGLPLAYWLSQNSGPLATAALGAVVLPLVLPPVVSGMLLLTVVGPGGLGGLTDLALTRSLLGVVAAQTFVASPFFVVTAKAAFDGIDAHLEEASRSLGRNWTETMRSVTIPLAKPGILAGLVLTFARAMGEFGATMMLAYYPRTLPVQIWASFISDGLDAALPVAVVLLSVALGTLLIVHGLRATPWR</sequence>
<keyword evidence="6 9" id="KW-0812">Transmembrane</keyword>
<dbReference type="SUPFAM" id="SSF161098">
    <property type="entry name" value="MetI-like"/>
    <property type="match status" value="1"/>
</dbReference>
<dbReference type="PROSITE" id="PS50928">
    <property type="entry name" value="ABC_TM1"/>
    <property type="match status" value="1"/>
</dbReference>
<dbReference type="PANTHER" id="PTHR30183:SF3">
    <property type="entry name" value="MOLYBDENUM TRANSPORT SYSTEM PERMEASE PROTEIN MODB"/>
    <property type="match status" value="1"/>
</dbReference>
<feature type="domain" description="ABC transmembrane type-1" evidence="10">
    <location>
        <begin position="63"/>
        <end position="256"/>
    </location>
</feature>
<comment type="subcellular location">
    <subcellularLocation>
        <location evidence="1 9">Cell membrane</location>
        <topology evidence="1 9">Multi-pass membrane protein</topology>
    </subcellularLocation>
</comment>
<feature type="transmembrane region" description="Helical" evidence="9">
    <location>
        <begin position="139"/>
        <end position="158"/>
    </location>
</feature>
<evidence type="ECO:0000256" key="6">
    <source>
        <dbReference type="ARBA" id="ARBA00022692"/>
    </source>
</evidence>
<keyword evidence="12" id="KW-1185">Reference proteome</keyword>
<evidence type="ECO:0000256" key="7">
    <source>
        <dbReference type="ARBA" id="ARBA00022989"/>
    </source>
</evidence>
<dbReference type="RefSeq" id="WP_162414158.1">
    <property type="nucleotide sequence ID" value="NZ_JAHQXE010000005.1"/>
</dbReference>
<comment type="caution">
    <text evidence="11">The sequence shown here is derived from an EMBL/GenBank/DDBJ whole genome shotgun (WGS) entry which is preliminary data.</text>
</comment>
<evidence type="ECO:0000256" key="3">
    <source>
        <dbReference type="ARBA" id="ARBA00022448"/>
    </source>
</evidence>
<gene>
    <name evidence="11" type="ORF">KTS37_16725</name>
</gene>
<dbReference type="EMBL" id="JAHQXE010000005">
    <property type="protein sequence ID" value="MBV0903431.1"/>
    <property type="molecule type" value="Genomic_DNA"/>
</dbReference>
<evidence type="ECO:0000256" key="4">
    <source>
        <dbReference type="ARBA" id="ARBA00022475"/>
    </source>
</evidence>
<keyword evidence="4" id="KW-1003">Cell membrane</keyword>
<name>A0AA41KJ26_9EURY</name>
<dbReference type="AlphaFoldDB" id="A0AA41KJ26"/>
<comment type="similarity">
    <text evidence="2 9">Belongs to the binding-protein-dependent transport system permease family.</text>
</comment>
<dbReference type="CDD" id="cd06261">
    <property type="entry name" value="TM_PBP2"/>
    <property type="match status" value="1"/>
</dbReference>
<evidence type="ECO:0000259" key="10">
    <source>
        <dbReference type="PROSITE" id="PS50928"/>
    </source>
</evidence>
<evidence type="ECO:0000256" key="2">
    <source>
        <dbReference type="ARBA" id="ARBA00009306"/>
    </source>
</evidence>
<dbReference type="PANTHER" id="PTHR30183">
    <property type="entry name" value="MOLYBDENUM TRANSPORT SYSTEM PERMEASE PROTEIN MODB"/>
    <property type="match status" value="1"/>
</dbReference>
<feature type="transmembrane region" description="Helical" evidence="9">
    <location>
        <begin position="21"/>
        <end position="43"/>
    </location>
</feature>
<dbReference type="GO" id="GO:0005886">
    <property type="term" value="C:plasma membrane"/>
    <property type="evidence" value="ECO:0007669"/>
    <property type="project" value="UniProtKB-SubCell"/>
</dbReference>
<feature type="transmembrane region" description="Helical" evidence="9">
    <location>
        <begin position="239"/>
        <end position="261"/>
    </location>
</feature>
<dbReference type="Pfam" id="PF00528">
    <property type="entry name" value="BPD_transp_1"/>
    <property type="match status" value="1"/>
</dbReference>
<protein>
    <submittedName>
        <fullName evidence="11">ABC transporter permease subunit</fullName>
    </submittedName>
</protein>
<dbReference type="GO" id="GO:0055085">
    <property type="term" value="P:transmembrane transport"/>
    <property type="evidence" value="ECO:0007669"/>
    <property type="project" value="InterPro"/>
</dbReference>